<dbReference type="Pfam" id="PF07831">
    <property type="entry name" value="PYNP_C"/>
    <property type="match status" value="1"/>
</dbReference>
<gene>
    <name evidence="6" type="ORF">ACFMB1_19705</name>
</gene>
<dbReference type="InterPro" id="IPR035902">
    <property type="entry name" value="Nuc_phospho_transferase"/>
</dbReference>
<dbReference type="InterPro" id="IPR036320">
    <property type="entry name" value="Glycosyl_Trfase_fam3_N_dom_sf"/>
</dbReference>
<protein>
    <recommendedName>
        <fullName evidence="4">Putative thymidine phosphorylase</fullName>
        <ecNumber evidence="4">2.4.2.4</ecNumber>
    </recommendedName>
    <alternativeName>
        <fullName evidence="4">TdRPase</fullName>
    </alternativeName>
</protein>
<dbReference type="InterPro" id="IPR017459">
    <property type="entry name" value="Glycosyl_Trfase_fam3_N_dom"/>
</dbReference>
<evidence type="ECO:0000313" key="6">
    <source>
        <dbReference type="EMBL" id="MFC6037787.1"/>
    </source>
</evidence>
<dbReference type="InterPro" id="IPR036566">
    <property type="entry name" value="PYNP-like_C_sf"/>
</dbReference>
<name>A0ABW1L3M3_9PROT</name>
<dbReference type="InterPro" id="IPR000312">
    <property type="entry name" value="Glycosyl_Trfase_fam3"/>
</dbReference>
<dbReference type="PROSITE" id="PS00647">
    <property type="entry name" value="THYMID_PHOSPHORYLASE"/>
    <property type="match status" value="1"/>
</dbReference>
<dbReference type="RefSeq" id="WP_379880818.1">
    <property type="nucleotide sequence ID" value="NZ_JBHPON010000003.1"/>
</dbReference>
<comment type="catalytic activity">
    <reaction evidence="3 4">
        <text>thymidine + phosphate = 2-deoxy-alpha-D-ribose 1-phosphate + thymine</text>
        <dbReference type="Rhea" id="RHEA:16037"/>
        <dbReference type="ChEBI" id="CHEBI:17748"/>
        <dbReference type="ChEBI" id="CHEBI:17821"/>
        <dbReference type="ChEBI" id="CHEBI:43474"/>
        <dbReference type="ChEBI" id="CHEBI:57259"/>
        <dbReference type="EC" id="2.4.2.4"/>
    </reaction>
</comment>
<evidence type="ECO:0000259" key="5">
    <source>
        <dbReference type="SMART" id="SM00941"/>
    </source>
</evidence>
<evidence type="ECO:0000256" key="2">
    <source>
        <dbReference type="ARBA" id="ARBA00022679"/>
    </source>
</evidence>
<keyword evidence="2 4" id="KW-0808">Transferase</keyword>
<dbReference type="Gene3D" id="1.20.970.50">
    <property type="match status" value="1"/>
</dbReference>
<dbReference type="EMBL" id="JBHPON010000003">
    <property type="protein sequence ID" value="MFC6037787.1"/>
    <property type="molecule type" value="Genomic_DNA"/>
</dbReference>
<sequence>MAAQTDYLKIKYVAIDTDPENTVFLSRQCTVYRPEEFRALKKIEVSAGTKKLLATLVVTDDHTITAPDELGVGAPAFRRLGLAEGASVQIAQATPPRSLDAVRRKIGGEVMSAEDIKAIITDVATHRYSPMEIAAYLIASASFTTTDELLATTRAMAESGTEIKWNAPLIVDKHCIGGIPGNRTSMIVAPIVAAHGLKMPKTSSRAITSPSGTADTMEVLANVALSIDDMKRVVGLENACLAWGGHVNLSPADDVLITVERPLAIDTREQMVASILSKKLAAGSTHIVLDIPVGPTAKVRSQGDAVRLRKLMEYVSAEIGLVIDVVFTDGAQPVGRGVGPVLEARDVMAVLTNQPDAPADLRARSLLLAGRVLDFDPALRGGAGRVRAQELLDSGEALAAMERIIEAQGRAASPACAGELTAEIVATCDGVVGAMDCFRIARIARLAGAPTDKGAGIDLFKKIGDHARKGDPLYRIHSCFASDFEFAKAMAHEDSGVMVDGTAVRGSIKE</sequence>
<dbReference type="SMART" id="SM00941">
    <property type="entry name" value="PYNP_C"/>
    <property type="match status" value="1"/>
</dbReference>
<dbReference type="EC" id="2.4.2.4" evidence="4"/>
<dbReference type="InterPro" id="IPR028579">
    <property type="entry name" value="Thym_Pase_Put"/>
</dbReference>
<feature type="domain" description="Pyrimidine nucleoside phosphorylase C-terminal" evidence="5">
    <location>
        <begin position="431"/>
        <end position="498"/>
    </location>
</feature>
<dbReference type="InterPro" id="IPR013466">
    <property type="entry name" value="Thymidine/AMP_Pase"/>
</dbReference>
<dbReference type="NCBIfam" id="TIGR02645">
    <property type="entry name" value="ARCH_P_rylase"/>
    <property type="match status" value="1"/>
</dbReference>
<dbReference type="InterPro" id="IPR017872">
    <property type="entry name" value="Pyrmidine_PPase_CS"/>
</dbReference>
<proteinExistence type="inferred from homology"/>
<dbReference type="Pfam" id="PF02885">
    <property type="entry name" value="Glycos_trans_3N"/>
    <property type="match status" value="1"/>
</dbReference>
<evidence type="ECO:0000256" key="3">
    <source>
        <dbReference type="ARBA" id="ARBA00048550"/>
    </source>
</evidence>
<comment type="caution">
    <text evidence="6">The sequence shown here is derived from an EMBL/GenBank/DDBJ whole genome shotgun (WGS) entry which is preliminary data.</text>
</comment>
<dbReference type="PANTHER" id="PTHR10515">
    <property type="entry name" value="THYMIDINE PHOSPHORYLASE"/>
    <property type="match status" value="1"/>
</dbReference>
<dbReference type="SUPFAM" id="SSF54680">
    <property type="entry name" value="Pyrimidine nucleoside phosphorylase C-terminal domain"/>
    <property type="match status" value="1"/>
</dbReference>
<dbReference type="HAMAP" id="MF_00703">
    <property type="entry name" value="Thymid_phosp_2"/>
    <property type="match status" value="1"/>
</dbReference>
<dbReference type="NCBIfam" id="NF003338">
    <property type="entry name" value="PRK04350.1"/>
    <property type="match status" value="1"/>
</dbReference>
<dbReference type="PANTHER" id="PTHR10515:SF0">
    <property type="entry name" value="THYMIDINE PHOSPHORYLASE"/>
    <property type="match status" value="1"/>
</dbReference>
<reference evidence="6 7" key="1">
    <citation type="submission" date="2024-09" db="EMBL/GenBank/DDBJ databases">
        <authorList>
            <person name="Zhang Z.-H."/>
        </authorList>
    </citation>
    <scope>NUCLEOTIDE SEQUENCE [LARGE SCALE GENOMIC DNA]</scope>
    <source>
        <strain evidence="6 7">HHTR114</strain>
    </source>
</reference>
<evidence type="ECO:0000313" key="7">
    <source>
        <dbReference type="Proteomes" id="UP001596116"/>
    </source>
</evidence>
<evidence type="ECO:0000256" key="1">
    <source>
        <dbReference type="ARBA" id="ARBA00022676"/>
    </source>
</evidence>
<comment type="similarity">
    <text evidence="4">Belongs to the thymidine/pyrimidine-nucleoside phosphorylase family. Type 2 subfamily.</text>
</comment>
<dbReference type="InterPro" id="IPR013102">
    <property type="entry name" value="PYNP_C"/>
</dbReference>
<dbReference type="Pfam" id="PF00591">
    <property type="entry name" value="Glycos_transf_3"/>
    <property type="match status" value="1"/>
</dbReference>
<dbReference type="Gene3D" id="3.90.1170.30">
    <property type="entry name" value="Pyrimidine nucleoside phosphorylase-like, C-terminal domain"/>
    <property type="match status" value="1"/>
</dbReference>
<organism evidence="6 7">
    <name type="scientific">Hyphococcus aureus</name>
    <dbReference type="NCBI Taxonomy" id="2666033"/>
    <lineage>
        <taxon>Bacteria</taxon>
        <taxon>Pseudomonadati</taxon>
        <taxon>Pseudomonadota</taxon>
        <taxon>Alphaproteobacteria</taxon>
        <taxon>Parvularculales</taxon>
        <taxon>Parvularculaceae</taxon>
        <taxon>Hyphococcus</taxon>
    </lineage>
</organism>
<accession>A0ABW1L3M3</accession>
<dbReference type="Proteomes" id="UP001596116">
    <property type="component" value="Unassembled WGS sequence"/>
</dbReference>
<dbReference type="SUPFAM" id="SSF47648">
    <property type="entry name" value="Nucleoside phosphorylase/phosphoribosyltransferase N-terminal domain"/>
    <property type="match status" value="1"/>
</dbReference>
<keyword evidence="7" id="KW-1185">Reference proteome</keyword>
<dbReference type="SUPFAM" id="SSF52418">
    <property type="entry name" value="Nucleoside phosphorylase/phosphoribosyltransferase catalytic domain"/>
    <property type="match status" value="1"/>
</dbReference>
<keyword evidence="1 4" id="KW-0328">Glycosyltransferase</keyword>
<dbReference type="Gene3D" id="3.40.1030.10">
    <property type="entry name" value="Nucleoside phosphorylase/phosphoribosyltransferase catalytic domain"/>
    <property type="match status" value="1"/>
</dbReference>
<evidence type="ECO:0000256" key="4">
    <source>
        <dbReference type="HAMAP-Rule" id="MF_00703"/>
    </source>
</evidence>
<dbReference type="InterPro" id="IPR000053">
    <property type="entry name" value="Thymidine/pyrmidine_PPase"/>
</dbReference>